<accession>A0A432WN99</accession>
<evidence type="ECO:0000256" key="4">
    <source>
        <dbReference type="SAM" id="Phobius"/>
    </source>
</evidence>
<dbReference type="Gene3D" id="2.40.30.170">
    <property type="match status" value="1"/>
</dbReference>
<dbReference type="Proteomes" id="UP000288405">
    <property type="component" value="Unassembled WGS sequence"/>
</dbReference>
<sequence>MASRSRSIFLPIALILGAILIVVALVMMRPAPDRTPMQRLPPLVEYIPVQFDTVQFEVPAQGNVSPRYTTQITTEISGRIAWLSPKLVAGGFFDAGEVMLRIEDFDYQTALEEAKANVARAQAMVAEERARGQVAEAEWRSIQAGEVPELGLRRPQLASELANLQSAEARLAQARRNVERTEVRAPFSGVLQNRHVNLGQFVSVNANIGTLMGTDVAEIRLPLTDFDLSLLDVPVATAEEFPGPRVRLRAEVAGRTHEWEGSLVRTEGMVDMGTRVTFAVVRVDDPYNRRADLHPVPLTFGRFVRAFVQGIEVAKLAQVPRYAVNSNRQVWVITDDRVLELRSVELYRLDRDHAYIQAGLETGERVLLTQLDTPLPGMSVRIPDDIEPRDRERSRTENNEAIAVDAGGDS</sequence>
<dbReference type="PANTHER" id="PTHR30469">
    <property type="entry name" value="MULTIDRUG RESISTANCE PROTEIN MDTA"/>
    <property type="match status" value="1"/>
</dbReference>
<dbReference type="Gene3D" id="2.40.50.100">
    <property type="match status" value="1"/>
</dbReference>
<keyword evidence="4" id="KW-0812">Transmembrane</keyword>
<reference evidence="5 6" key="1">
    <citation type="journal article" date="2011" name="Front. Microbiol.">
        <title>Genomic signatures of strain selection and enhancement in Bacillus atrophaeus var. globigii, a historical biowarfare simulant.</title>
        <authorList>
            <person name="Gibbons H.S."/>
            <person name="Broomall S.M."/>
            <person name="McNew L.A."/>
            <person name="Daligault H."/>
            <person name="Chapman C."/>
            <person name="Bruce D."/>
            <person name="Karavis M."/>
            <person name="Krepps M."/>
            <person name="McGregor P.A."/>
            <person name="Hong C."/>
            <person name="Park K.H."/>
            <person name="Akmal A."/>
            <person name="Feldman A."/>
            <person name="Lin J.S."/>
            <person name="Chang W.E."/>
            <person name="Higgs B.W."/>
            <person name="Demirev P."/>
            <person name="Lindquist J."/>
            <person name="Liem A."/>
            <person name="Fochler E."/>
            <person name="Read T.D."/>
            <person name="Tapia R."/>
            <person name="Johnson S."/>
            <person name="Bishop-Lilly K.A."/>
            <person name="Detter C."/>
            <person name="Han C."/>
            <person name="Sozhamannan S."/>
            <person name="Rosenzweig C.N."/>
            <person name="Skowronski E.W."/>
        </authorList>
    </citation>
    <scope>NUCLEOTIDE SEQUENCE [LARGE SCALE GENOMIC DNA]</scope>
    <source>
        <strain evidence="5 6">GYP-17</strain>
    </source>
</reference>
<protein>
    <submittedName>
        <fullName evidence="5">Efflux RND transporter periplasmic adaptor subunit</fullName>
    </submittedName>
</protein>
<keyword evidence="4" id="KW-1133">Transmembrane helix</keyword>
<dbReference type="NCBIfam" id="TIGR01730">
    <property type="entry name" value="RND_mfp"/>
    <property type="match status" value="1"/>
</dbReference>
<feature type="coiled-coil region" evidence="2">
    <location>
        <begin position="157"/>
        <end position="184"/>
    </location>
</feature>
<organism evidence="5 6">
    <name type="scientific">Aliidiomarina sanyensis</name>
    <dbReference type="NCBI Taxonomy" id="1249555"/>
    <lineage>
        <taxon>Bacteria</taxon>
        <taxon>Pseudomonadati</taxon>
        <taxon>Pseudomonadota</taxon>
        <taxon>Gammaproteobacteria</taxon>
        <taxon>Alteromonadales</taxon>
        <taxon>Idiomarinaceae</taxon>
        <taxon>Aliidiomarina</taxon>
    </lineage>
</organism>
<feature type="region of interest" description="Disordered" evidence="3">
    <location>
        <begin position="382"/>
        <end position="410"/>
    </location>
</feature>
<dbReference type="Gene3D" id="1.10.287.470">
    <property type="entry name" value="Helix hairpin bin"/>
    <property type="match status" value="1"/>
</dbReference>
<keyword evidence="2" id="KW-0175">Coiled coil</keyword>
<keyword evidence="4" id="KW-0472">Membrane</keyword>
<dbReference type="GO" id="GO:1990281">
    <property type="term" value="C:efflux pump complex"/>
    <property type="evidence" value="ECO:0007669"/>
    <property type="project" value="TreeGrafter"/>
</dbReference>
<name>A0A432WN99_9GAMM</name>
<feature type="compositionally biased region" description="Basic and acidic residues" evidence="3">
    <location>
        <begin position="382"/>
        <end position="398"/>
    </location>
</feature>
<keyword evidence="6" id="KW-1185">Reference proteome</keyword>
<comment type="similarity">
    <text evidence="1">Belongs to the membrane fusion protein (MFP) (TC 8.A.1) family.</text>
</comment>
<feature type="transmembrane region" description="Helical" evidence="4">
    <location>
        <begin position="7"/>
        <end position="28"/>
    </location>
</feature>
<dbReference type="SUPFAM" id="SSF111369">
    <property type="entry name" value="HlyD-like secretion proteins"/>
    <property type="match status" value="1"/>
</dbReference>
<evidence type="ECO:0000313" key="6">
    <source>
        <dbReference type="Proteomes" id="UP000288405"/>
    </source>
</evidence>
<dbReference type="Gene3D" id="2.40.420.20">
    <property type="match status" value="1"/>
</dbReference>
<dbReference type="InterPro" id="IPR006143">
    <property type="entry name" value="RND_pump_MFP"/>
</dbReference>
<evidence type="ECO:0000256" key="3">
    <source>
        <dbReference type="SAM" id="MobiDB-lite"/>
    </source>
</evidence>
<evidence type="ECO:0000313" key="5">
    <source>
        <dbReference type="EMBL" id="RUO35254.1"/>
    </source>
</evidence>
<gene>
    <name evidence="5" type="ORF">CWE11_04275</name>
</gene>
<dbReference type="EMBL" id="PIPM01000003">
    <property type="protein sequence ID" value="RUO35254.1"/>
    <property type="molecule type" value="Genomic_DNA"/>
</dbReference>
<dbReference type="PANTHER" id="PTHR30469:SF12">
    <property type="entry name" value="MULTIDRUG RESISTANCE PROTEIN MDTA"/>
    <property type="match status" value="1"/>
</dbReference>
<proteinExistence type="inferred from homology"/>
<evidence type="ECO:0000256" key="2">
    <source>
        <dbReference type="SAM" id="Coils"/>
    </source>
</evidence>
<comment type="caution">
    <text evidence="5">The sequence shown here is derived from an EMBL/GenBank/DDBJ whole genome shotgun (WGS) entry which is preliminary data.</text>
</comment>
<evidence type="ECO:0000256" key="1">
    <source>
        <dbReference type="ARBA" id="ARBA00009477"/>
    </source>
</evidence>
<dbReference type="OrthoDB" id="5730196at2"/>
<dbReference type="RefSeq" id="WP_126776374.1">
    <property type="nucleotide sequence ID" value="NZ_PIPM01000003.1"/>
</dbReference>
<dbReference type="AlphaFoldDB" id="A0A432WN99"/>
<dbReference type="GO" id="GO:0015562">
    <property type="term" value="F:efflux transmembrane transporter activity"/>
    <property type="evidence" value="ECO:0007669"/>
    <property type="project" value="TreeGrafter"/>
</dbReference>